<comment type="caution">
    <text evidence="1">The sequence shown here is derived from an EMBL/GenBank/DDBJ whole genome shotgun (WGS) entry which is preliminary data.</text>
</comment>
<evidence type="ECO:0000313" key="1">
    <source>
        <dbReference type="EMBL" id="RHZ44936.1"/>
    </source>
</evidence>
<proteinExistence type="predicted"/>
<name>A0A397G6E5_9GLOM</name>
<dbReference type="EMBL" id="PQFF01000563">
    <property type="protein sequence ID" value="RHZ44936.1"/>
    <property type="molecule type" value="Genomic_DNA"/>
</dbReference>
<reference evidence="1 2" key="1">
    <citation type="submission" date="2018-08" db="EMBL/GenBank/DDBJ databases">
        <title>Genome and evolution of the arbuscular mycorrhizal fungus Diversispora epigaea (formerly Glomus versiforme) and its bacterial endosymbionts.</title>
        <authorList>
            <person name="Sun X."/>
            <person name="Fei Z."/>
            <person name="Harrison M."/>
        </authorList>
    </citation>
    <scope>NUCLEOTIDE SEQUENCE [LARGE SCALE GENOMIC DNA]</scope>
    <source>
        <strain evidence="1 2">IT104</strain>
    </source>
</reference>
<evidence type="ECO:0000313" key="2">
    <source>
        <dbReference type="Proteomes" id="UP000266861"/>
    </source>
</evidence>
<dbReference type="Proteomes" id="UP000266861">
    <property type="component" value="Unassembled WGS sequence"/>
</dbReference>
<sequence length="191" mass="22034">MTGVEVRKGDYHAGPMQSCLPSRWSVQLKRPHLRCEEIIKSKEVKNFYALPKESLVTSVKVFGNNNHGISLTFNINHMTGVEVRKGDYHAGPMQSCLPSRWSVQLKRPHLRCEEIIKSKEVKNFYALPKESLVTSVKVFGNNNHGISLTFNINHVLILFMFTGNSEYQNQSFEDRNKENLNKTILYLYLLY</sequence>
<protein>
    <submittedName>
        <fullName evidence="1">Uncharacterized protein</fullName>
    </submittedName>
</protein>
<gene>
    <name evidence="1" type="ORF">Glove_707g37</name>
</gene>
<accession>A0A397G6E5</accession>
<keyword evidence="2" id="KW-1185">Reference proteome</keyword>
<organism evidence="1 2">
    <name type="scientific">Diversispora epigaea</name>
    <dbReference type="NCBI Taxonomy" id="1348612"/>
    <lineage>
        <taxon>Eukaryota</taxon>
        <taxon>Fungi</taxon>
        <taxon>Fungi incertae sedis</taxon>
        <taxon>Mucoromycota</taxon>
        <taxon>Glomeromycotina</taxon>
        <taxon>Glomeromycetes</taxon>
        <taxon>Diversisporales</taxon>
        <taxon>Diversisporaceae</taxon>
        <taxon>Diversispora</taxon>
    </lineage>
</organism>
<dbReference type="AlphaFoldDB" id="A0A397G6E5"/>